<name>A0ABN8LU22_9CNID</name>
<reference evidence="1 5" key="1">
    <citation type="submission" date="2022-05" db="EMBL/GenBank/DDBJ databases">
        <authorList>
            <consortium name="Genoscope - CEA"/>
            <person name="William W."/>
        </authorList>
    </citation>
    <scope>NUCLEOTIDE SEQUENCE [LARGE SCALE GENOMIC DNA]</scope>
</reference>
<dbReference type="EMBL" id="CALNXI010000452">
    <property type="protein sequence ID" value="CAH3027440.1"/>
    <property type="molecule type" value="Genomic_DNA"/>
</dbReference>
<dbReference type="EMBL" id="CALNXI010000296">
    <property type="protein sequence ID" value="CAH3024258.1"/>
    <property type="molecule type" value="Genomic_DNA"/>
</dbReference>
<feature type="non-terminal residue" evidence="1">
    <location>
        <position position="1"/>
    </location>
</feature>
<dbReference type="EMBL" id="CALNXI010000136">
    <property type="protein sequence ID" value="CAH3020095.1"/>
    <property type="molecule type" value="Genomic_DNA"/>
</dbReference>
<evidence type="ECO:0000313" key="5">
    <source>
        <dbReference type="Proteomes" id="UP001159427"/>
    </source>
</evidence>
<comment type="caution">
    <text evidence="1">The sequence shown here is derived from an EMBL/GenBank/DDBJ whole genome shotgun (WGS) entry which is preliminary data.</text>
</comment>
<evidence type="ECO:0000313" key="2">
    <source>
        <dbReference type="EMBL" id="CAH3024258.1"/>
    </source>
</evidence>
<sequence length="114" mass="13124">NIDKLQKVQNFAGRIILGLRKYDHISDGLRSLKWLPIREKLILNDATMMHKCINKLVPDYLADMFKSRSQVHNRQTRSSGALDIPLCRLSTGQRSFAFRGAKLWNSLNDNIKSL</sequence>
<evidence type="ECO:0000313" key="4">
    <source>
        <dbReference type="EMBL" id="CAH3180609.1"/>
    </source>
</evidence>
<dbReference type="Proteomes" id="UP001159427">
    <property type="component" value="Unassembled WGS sequence"/>
</dbReference>
<proteinExistence type="predicted"/>
<feature type="non-terminal residue" evidence="1">
    <location>
        <position position="114"/>
    </location>
</feature>
<dbReference type="EMBL" id="CALNXI010001969">
    <property type="protein sequence ID" value="CAH3180609.1"/>
    <property type="molecule type" value="Genomic_DNA"/>
</dbReference>
<organism evidence="1 5">
    <name type="scientific">Porites evermanni</name>
    <dbReference type="NCBI Taxonomy" id="104178"/>
    <lineage>
        <taxon>Eukaryota</taxon>
        <taxon>Metazoa</taxon>
        <taxon>Cnidaria</taxon>
        <taxon>Anthozoa</taxon>
        <taxon>Hexacorallia</taxon>
        <taxon>Scleractinia</taxon>
        <taxon>Fungiina</taxon>
        <taxon>Poritidae</taxon>
        <taxon>Porites</taxon>
    </lineage>
</organism>
<keyword evidence="5" id="KW-1185">Reference proteome</keyword>
<accession>A0ABN8LU22</accession>
<gene>
    <name evidence="1" type="ORF">PEVE_00005658</name>
    <name evidence="4" type="ORF">PEVE_00013010</name>
    <name evidence="2" type="ORF">PEVE_00022127</name>
    <name evidence="3" type="ORF">PEVE_00031565</name>
</gene>
<evidence type="ECO:0000313" key="1">
    <source>
        <dbReference type="EMBL" id="CAH3020095.1"/>
    </source>
</evidence>
<evidence type="ECO:0000313" key="3">
    <source>
        <dbReference type="EMBL" id="CAH3027440.1"/>
    </source>
</evidence>
<protein>
    <submittedName>
        <fullName evidence="1">Uncharacterized protein</fullName>
    </submittedName>
</protein>